<evidence type="ECO:0000256" key="7">
    <source>
        <dbReference type="ARBA" id="ARBA00022490"/>
    </source>
</evidence>
<dbReference type="Pfam" id="PF00817">
    <property type="entry name" value="IMS"/>
    <property type="match status" value="1"/>
</dbReference>
<keyword evidence="10" id="KW-0235">DNA replication</keyword>
<reference evidence="20" key="1">
    <citation type="submission" date="2020-05" db="EMBL/GenBank/DDBJ databases">
        <authorList>
            <person name="Chiriac C."/>
            <person name="Salcher M."/>
            <person name="Ghai R."/>
            <person name="Kavagutti S V."/>
        </authorList>
    </citation>
    <scope>NUCLEOTIDE SEQUENCE</scope>
</reference>
<dbReference type="EC" id="2.7.7.7" evidence="5"/>
<dbReference type="CDD" id="cd03586">
    <property type="entry name" value="PolY_Pol_IV_kappa"/>
    <property type="match status" value="1"/>
</dbReference>
<keyword evidence="15" id="KW-0238">DNA-binding</keyword>
<keyword evidence="13" id="KW-0460">Magnesium</keyword>
<dbReference type="Gene3D" id="3.30.1490.100">
    <property type="entry name" value="DNA polymerase, Y-family, little finger domain"/>
    <property type="match status" value="1"/>
</dbReference>
<evidence type="ECO:0000256" key="12">
    <source>
        <dbReference type="ARBA" id="ARBA00022763"/>
    </source>
</evidence>
<dbReference type="GO" id="GO:0009432">
    <property type="term" value="P:SOS response"/>
    <property type="evidence" value="ECO:0007669"/>
    <property type="project" value="TreeGrafter"/>
</dbReference>
<dbReference type="NCBIfam" id="NF002882">
    <property type="entry name" value="PRK03348.1"/>
    <property type="match status" value="1"/>
</dbReference>
<evidence type="ECO:0000256" key="1">
    <source>
        <dbReference type="ARBA" id="ARBA00001946"/>
    </source>
</evidence>
<feature type="region of interest" description="Disordered" evidence="18">
    <location>
        <begin position="406"/>
        <end position="443"/>
    </location>
</feature>
<dbReference type="FunFam" id="3.30.1490.100:FF:000004">
    <property type="entry name" value="DNA polymerase IV"/>
    <property type="match status" value="1"/>
</dbReference>
<dbReference type="Gene3D" id="1.10.150.20">
    <property type="entry name" value="5' to 3' exonuclease, C-terminal subdomain"/>
    <property type="match status" value="1"/>
</dbReference>
<dbReference type="GO" id="GO:0046872">
    <property type="term" value="F:metal ion binding"/>
    <property type="evidence" value="ECO:0007669"/>
    <property type="project" value="UniProtKB-KW"/>
</dbReference>
<keyword evidence="6" id="KW-0515">Mutator protein</keyword>
<evidence type="ECO:0000259" key="19">
    <source>
        <dbReference type="PROSITE" id="PS50173"/>
    </source>
</evidence>
<dbReference type="PROSITE" id="PS50173">
    <property type="entry name" value="UMUC"/>
    <property type="match status" value="1"/>
</dbReference>
<dbReference type="Gene3D" id="3.30.70.270">
    <property type="match status" value="1"/>
</dbReference>
<accession>A0A6J6HBH8</accession>
<dbReference type="InterPro" id="IPR043502">
    <property type="entry name" value="DNA/RNA_pol_sf"/>
</dbReference>
<dbReference type="GO" id="GO:0006281">
    <property type="term" value="P:DNA repair"/>
    <property type="evidence" value="ECO:0007669"/>
    <property type="project" value="UniProtKB-KW"/>
</dbReference>
<dbReference type="GO" id="GO:0003684">
    <property type="term" value="F:damaged DNA binding"/>
    <property type="evidence" value="ECO:0007669"/>
    <property type="project" value="InterPro"/>
</dbReference>
<dbReference type="PANTHER" id="PTHR11076:SF33">
    <property type="entry name" value="DNA POLYMERASE KAPPA"/>
    <property type="match status" value="1"/>
</dbReference>
<keyword evidence="11" id="KW-0479">Metal-binding</keyword>
<dbReference type="GO" id="GO:0006260">
    <property type="term" value="P:DNA replication"/>
    <property type="evidence" value="ECO:0007669"/>
    <property type="project" value="UniProtKB-KW"/>
</dbReference>
<proteinExistence type="inferred from homology"/>
<evidence type="ECO:0000256" key="3">
    <source>
        <dbReference type="ARBA" id="ARBA00010945"/>
    </source>
</evidence>
<comment type="cofactor">
    <cofactor evidence="1">
        <name>Mg(2+)</name>
        <dbReference type="ChEBI" id="CHEBI:18420"/>
    </cofactor>
</comment>
<comment type="similarity">
    <text evidence="3">Belongs to the DNA polymerase type-Y family.</text>
</comment>
<dbReference type="InterPro" id="IPR017961">
    <property type="entry name" value="DNA_pol_Y-fam_little_finger"/>
</dbReference>
<dbReference type="EMBL" id="CAEZUP010000025">
    <property type="protein sequence ID" value="CAB4606098.1"/>
    <property type="molecule type" value="Genomic_DNA"/>
</dbReference>
<evidence type="ECO:0000256" key="18">
    <source>
        <dbReference type="SAM" id="MobiDB-lite"/>
    </source>
</evidence>
<dbReference type="NCBIfam" id="NF002677">
    <property type="entry name" value="PRK02406.1"/>
    <property type="match status" value="1"/>
</dbReference>
<dbReference type="SUPFAM" id="SSF100879">
    <property type="entry name" value="Lesion bypass DNA polymerase (Y-family), little finger domain"/>
    <property type="match status" value="1"/>
</dbReference>
<evidence type="ECO:0000313" key="20">
    <source>
        <dbReference type="EMBL" id="CAB4606098.1"/>
    </source>
</evidence>
<protein>
    <recommendedName>
        <fullName evidence="5">DNA-directed DNA polymerase</fullName>
        <ecNumber evidence="5">2.7.7.7</ecNumber>
    </recommendedName>
</protein>
<dbReference type="NCBIfam" id="NF003015">
    <property type="entry name" value="PRK03858.1"/>
    <property type="match status" value="1"/>
</dbReference>
<dbReference type="InterPro" id="IPR036775">
    <property type="entry name" value="DNA_pol_Y-fam_lit_finger_sf"/>
</dbReference>
<keyword evidence="8" id="KW-0808">Transferase</keyword>
<dbReference type="InterPro" id="IPR053848">
    <property type="entry name" value="IMS_HHH_1"/>
</dbReference>
<keyword evidence="14" id="KW-0239">DNA-directed DNA polymerase</keyword>
<organism evidence="20">
    <name type="scientific">freshwater metagenome</name>
    <dbReference type="NCBI Taxonomy" id="449393"/>
    <lineage>
        <taxon>unclassified sequences</taxon>
        <taxon>metagenomes</taxon>
        <taxon>ecological metagenomes</taxon>
    </lineage>
</organism>
<keyword evidence="12" id="KW-0227">DNA damage</keyword>
<dbReference type="Pfam" id="PF11799">
    <property type="entry name" value="IMS_C"/>
    <property type="match status" value="1"/>
</dbReference>
<evidence type="ECO:0000256" key="8">
    <source>
        <dbReference type="ARBA" id="ARBA00022679"/>
    </source>
</evidence>
<dbReference type="PANTHER" id="PTHR11076">
    <property type="entry name" value="DNA REPAIR POLYMERASE UMUC / TRANSFERASE FAMILY MEMBER"/>
    <property type="match status" value="1"/>
</dbReference>
<dbReference type="Pfam" id="PF21999">
    <property type="entry name" value="IMS_HHH_1"/>
    <property type="match status" value="1"/>
</dbReference>
<evidence type="ECO:0000256" key="6">
    <source>
        <dbReference type="ARBA" id="ARBA00022457"/>
    </source>
</evidence>
<feature type="domain" description="UmuC" evidence="19">
    <location>
        <begin position="19"/>
        <end position="209"/>
    </location>
</feature>
<sequence length="443" mass="47240">MSNSRITDLRPGERPFATILHVDMDAFFVSVELLDQPELRGRPVVVGGAGERGVVAAASYEARAHGVHSAMSSAQARRLCPHAVFLSGRHHRYVEVSAKIMTIFRSYTPLVEPLSLDEAFLDVAGAERRVGSATTIATLIRQQILDDEGLTCCVGVAGTKFIAKLASEAAKPKASTKGPQFGTGVFVVEPAATLSFLRPLPVQALWGVGPATLAKLERMGVATVGDLADLPEANVVSALGRSQGHHLHSLANGFDDRIVEADRQIKSIGHEETFVKDHRERSTLERELVGFADAVASRLRKSELVCRTVQIKVRFGDFNTITRSATLAVPTDDAPTLLQTSRALLAQVDPSAGVRLLGLSASGLAPAGARQLTLEEAANGPGWEDASRTIDEIRARFGAGSIGPAVLVGPEGIDPKGQQRQQWGPNLPEDSVRPGRDSGLSPR</sequence>
<dbReference type="InterPro" id="IPR050116">
    <property type="entry name" value="DNA_polymerase-Y"/>
</dbReference>
<dbReference type="HAMAP" id="MF_01113">
    <property type="entry name" value="DNApol_IV"/>
    <property type="match status" value="1"/>
</dbReference>
<evidence type="ECO:0000256" key="2">
    <source>
        <dbReference type="ARBA" id="ARBA00004496"/>
    </source>
</evidence>
<evidence type="ECO:0000256" key="10">
    <source>
        <dbReference type="ARBA" id="ARBA00022705"/>
    </source>
</evidence>
<dbReference type="AlphaFoldDB" id="A0A6J6HBH8"/>
<evidence type="ECO:0000256" key="13">
    <source>
        <dbReference type="ARBA" id="ARBA00022842"/>
    </source>
</evidence>
<gene>
    <name evidence="20" type="ORF">UFOPK1835_00787</name>
</gene>
<evidence type="ECO:0000256" key="16">
    <source>
        <dbReference type="ARBA" id="ARBA00023204"/>
    </source>
</evidence>
<keyword evidence="7" id="KW-0963">Cytoplasm</keyword>
<evidence type="ECO:0000256" key="17">
    <source>
        <dbReference type="ARBA" id="ARBA00049244"/>
    </source>
</evidence>
<dbReference type="SUPFAM" id="SSF56672">
    <property type="entry name" value="DNA/RNA polymerases"/>
    <property type="match status" value="1"/>
</dbReference>
<evidence type="ECO:0000256" key="15">
    <source>
        <dbReference type="ARBA" id="ARBA00023125"/>
    </source>
</evidence>
<comment type="subcellular location">
    <subcellularLocation>
        <location evidence="2">Cytoplasm</location>
    </subcellularLocation>
</comment>
<dbReference type="Gene3D" id="3.40.1170.60">
    <property type="match status" value="1"/>
</dbReference>
<keyword evidence="9" id="KW-0548">Nucleotidyltransferase</keyword>
<comment type="subunit">
    <text evidence="4">Monomer.</text>
</comment>
<dbReference type="InterPro" id="IPR043128">
    <property type="entry name" value="Rev_trsase/Diguanyl_cyclase"/>
</dbReference>
<evidence type="ECO:0000256" key="4">
    <source>
        <dbReference type="ARBA" id="ARBA00011245"/>
    </source>
</evidence>
<evidence type="ECO:0000256" key="14">
    <source>
        <dbReference type="ARBA" id="ARBA00022932"/>
    </source>
</evidence>
<dbReference type="GO" id="GO:0005829">
    <property type="term" value="C:cytosol"/>
    <property type="evidence" value="ECO:0007669"/>
    <property type="project" value="TreeGrafter"/>
</dbReference>
<dbReference type="GO" id="GO:0003887">
    <property type="term" value="F:DNA-directed DNA polymerase activity"/>
    <property type="evidence" value="ECO:0007669"/>
    <property type="project" value="UniProtKB-KW"/>
</dbReference>
<comment type="catalytic activity">
    <reaction evidence="17">
        <text>DNA(n) + a 2'-deoxyribonucleoside 5'-triphosphate = DNA(n+1) + diphosphate</text>
        <dbReference type="Rhea" id="RHEA:22508"/>
        <dbReference type="Rhea" id="RHEA-COMP:17339"/>
        <dbReference type="Rhea" id="RHEA-COMP:17340"/>
        <dbReference type="ChEBI" id="CHEBI:33019"/>
        <dbReference type="ChEBI" id="CHEBI:61560"/>
        <dbReference type="ChEBI" id="CHEBI:173112"/>
        <dbReference type="EC" id="2.7.7.7"/>
    </reaction>
</comment>
<dbReference type="InterPro" id="IPR001126">
    <property type="entry name" value="UmuC"/>
</dbReference>
<evidence type="ECO:0000256" key="11">
    <source>
        <dbReference type="ARBA" id="ARBA00022723"/>
    </source>
</evidence>
<keyword evidence="16" id="KW-0234">DNA repair</keyword>
<evidence type="ECO:0000256" key="5">
    <source>
        <dbReference type="ARBA" id="ARBA00012417"/>
    </source>
</evidence>
<dbReference type="FunFam" id="3.40.1170.60:FF:000001">
    <property type="entry name" value="DNA polymerase IV"/>
    <property type="match status" value="1"/>
</dbReference>
<dbReference type="InterPro" id="IPR022880">
    <property type="entry name" value="DNApol_IV"/>
</dbReference>
<evidence type="ECO:0000256" key="9">
    <source>
        <dbReference type="ARBA" id="ARBA00022695"/>
    </source>
</evidence>
<dbReference type="GO" id="GO:0042276">
    <property type="term" value="P:error-prone translesion synthesis"/>
    <property type="evidence" value="ECO:0007669"/>
    <property type="project" value="TreeGrafter"/>
</dbReference>
<name>A0A6J6HBH8_9ZZZZ</name>